<evidence type="ECO:0000259" key="1">
    <source>
        <dbReference type="Pfam" id="PF13091"/>
    </source>
</evidence>
<reference evidence="2 3" key="1">
    <citation type="submission" date="2019-03" db="EMBL/GenBank/DDBJ databases">
        <title>Muricauda SCR12 sp.nov, a marine bacterium isolated from Pacific Ocean:the Okinawa trough.</title>
        <authorList>
            <person name="Liu L."/>
        </authorList>
    </citation>
    <scope>NUCLEOTIDE SEQUENCE [LARGE SCALE GENOMIC DNA]</scope>
    <source>
        <strain evidence="2 3">SCR12</strain>
    </source>
</reference>
<organism evidence="2 3">
    <name type="scientific">Flagellimonas alvinocaridis</name>
    <dbReference type="NCBI Taxonomy" id="2530200"/>
    <lineage>
        <taxon>Bacteria</taxon>
        <taxon>Pseudomonadati</taxon>
        <taxon>Bacteroidota</taxon>
        <taxon>Flavobacteriia</taxon>
        <taxon>Flavobacteriales</taxon>
        <taxon>Flavobacteriaceae</taxon>
        <taxon>Flagellimonas</taxon>
    </lineage>
</organism>
<dbReference type="Proteomes" id="UP000310406">
    <property type="component" value="Unassembled WGS sequence"/>
</dbReference>
<evidence type="ECO:0000313" key="2">
    <source>
        <dbReference type="EMBL" id="THV60832.1"/>
    </source>
</evidence>
<evidence type="ECO:0000313" key="3">
    <source>
        <dbReference type="Proteomes" id="UP000310406"/>
    </source>
</evidence>
<dbReference type="GO" id="GO:0004519">
    <property type="term" value="F:endonuclease activity"/>
    <property type="evidence" value="ECO:0007669"/>
    <property type="project" value="UniProtKB-KW"/>
</dbReference>
<accession>A0A4S8RS82</accession>
<dbReference type="EMBL" id="SNTZ01000001">
    <property type="protein sequence ID" value="THV60832.1"/>
    <property type="molecule type" value="Genomic_DNA"/>
</dbReference>
<dbReference type="Pfam" id="PF13091">
    <property type="entry name" value="PLDc_2"/>
    <property type="match status" value="1"/>
</dbReference>
<dbReference type="Gene3D" id="3.30.870.10">
    <property type="entry name" value="Endonuclease Chain A"/>
    <property type="match status" value="1"/>
</dbReference>
<sequence>MSVVVTSLKDGLIQELQSADEIWIGVALMTNSAFNLIQRYISAEVRQHYLLGISLPTEPQVLRKLYKLEAKPNIGTRLYVEREFYHPKVYIIRRVKSYAAFIGSANCTTSGLSKNIEVSYKITNTKDCKELIGWFNTLNENSLSLSSKFIDTYEKRFQKRLDRKREDEREVHELKAKIQQEHVATMKARAELLEVLKWHRRQPEYDEVKRKRKRNVSELREALGYPSYENINVDAFFGIWDLGHLIAIAIPPIKREKNKFRNILTYLSDDTIDISERVDRVLSGDLKMRGVGEATVSKILTIHDPKKYAVRNDRIDSLLVSYGIETPRGISKGARYKAINTFLNHICKESGMNNLAVLDYYLYLEATEE</sequence>
<dbReference type="RefSeq" id="WP_136564626.1">
    <property type="nucleotide sequence ID" value="NZ_SNTZ01000001.1"/>
</dbReference>
<keyword evidence="2" id="KW-0378">Hydrolase</keyword>
<name>A0A4S8RS82_9FLAO</name>
<comment type="caution">
    <text evidence="2">The sequence shown here is derived from an EMBL/GenBank/DDBJ whole genome shotgun (WGS) entry which is preliminary data.</text>
</comment>
<proteinExistence type="predicted"/>
<feature type="domain" description="Phospholipase D-like" evidence="1">
    <location>
        <begin position="13"/>
        <end position="137"/>
    </location>
</feature>
<dbReference type="AlphaFoldDB" id="A0A4S8RS82"/>
<dbReference type="OrthoDB" id="5894983at2"/>
<keyword evidence="2" id="KW-0255">Endonuclease</keyword>
<keyword evidence="2" id="KW-0540">Nuclease</keyword>
<dbReference type="SUPFAM" id="SSF56024">
    <property type="entry name" value="Phospholipase D/nuclease"/>
    <property type="match status" value="1"/>
</dbReference>
<gene>
    <name evidence="2" type="ORF">EZV76_00385</name>
</gene>
<keyword evidence="3" id="KW-1185">Reference proteome</keyword>
<protein>
    <submittedName>
        <fullName evidence="2">NgoFVII family restriction endonuclease</fullName>
    </submittedName>
</protein>
<dbReference type="InterPro" id="IPR025202">
    <property type="entry name" value="PLD-like_dom"/>
</dbReference>